<name>A0A0P6YXM2_9CHLR</name>
<sequence>MSARTRLGQLWAALRATVTPAERALVRQILASNEYPLFERMPLYDQRHCLDVYATLVAAGEQDAELLHLALYHDTGKVDRQGQPVSLLWYGIAVVWKQLAPQCYAWAAQKPRWWCRSIYRYAHHGPLGADLAAAAGCSPTIVATIRHYHDDAPTGLAARLRWADDQH</sequence>
<dbReference type="STRING" id="70996.SE18_09250"/>
<keyword evidence="2" id="KW-1185">Reference proteome</keyword>
<evidence type="ECO:0000313" key="2">
    <source>
        <dbReference type="Proteomes" id="UP000050277"/>
    </source>
</evidence>
<accession>A0A0P6YXM2</accession>
<proteinExistence type="predicted"/>
<organism evidence="1 2">
    <name type="scientific">Herpetosiphon geysericola</name>
    <dbReference type="NCBI Taxonomy" id="70996"/>
    <lineage>
        <taxon>Bacteria</taxon>
        <taxon>Bacillati</taxon>
        <taxon>Chloroflexota</taxon>
        <taxon>Chloroflexia</taxon>
        <taxon>Herpetosiphonales</taxon>
        <taxon>Herpetosiphonaceae</taxon>
        <taxon>Herpetosiphon</taxon>
    </lineage>
</organism>
<dbReference type="SUPFAM" id="SSF109604">
    <property type="entry name" value="HD-domain/PDEase-like"/>
    <property type="match status" value="1"/>
</dbReference>
<evidence type="ECO:0000313" key="1">
    <source>
        <dbReference type="EMBL" id="KPL88853.1"/>
    </source>
</evidence>
<gene>
    <name evidence="1" type="ORF">SE18_09250</name>
</gene>
<dbReference type="RefSeq" id="WP_054534158.1">
    <property type="nucleotide sequence ID" value="NZ_LGKP01000015.1"/>
</dbReference>
<evidence type="ECO:0008006" key="3">
    <source>
        <dbReference type="Google" id="ProtNLM"/>
    </source>
</evidence>
<protein>
    <recommendedName>
        <fullName evidence="3">HD domain-containing protein</fullName>
    </recommendedName>
</protein>
<dbReference type="Gene3D" id="1.10.3210.10">
    <property type="entry name" value="Hypothetical protein af1432"/>
    <property type="match status" value="1"/>
</dbReference>
<dbReference type="OrthoDB" id="157895at2"/>
<comment type="caution">
    <text evidence="1">The sequence shown here is derived from an EMBL/GenBank/DDBJ whole genome shotgun (WGS) entry which is preliminary data.</text>
</comment>
<dbReference type="PATRIC" id="fig|70996.4.peg.4409"/>
<reference evidence="1 2" key="1">
    <citation type="submission" date="2015-07" db="EMBL/GenBank/DDBJ databases">
        <title>Whole genome sequence of Herpetosiphon geysericola DSM 7119.</title>
        <authorList>
            <person name="Hemp J."/>
            <person name="Ward L.M."/>
            <person name="Pace L.A."/>
            <person name="Fischer W.W."/>
        </authorList>
    </citation>
    <scope>NUCLEOTIDE SEQUENCE [LARGE SCALE GENOMIC DNA]</scope>
    <source>
        <strain evidence="1 2">DSM 7119</strain>
    </source>
</reference>
<dbReference type="Proteomes" id="UP000050277">
    <property type="component" value="Unassembled WGS sequence"/>
</dbReference>
<dbReference type="EMBL" id="LGKP01000015">
    <property type="protein sequence ID" value="KPL88853.1"/>
    <property type="molecule type" value="Genomic_DNA"/>
</dbReference>
<dbReference type="AlphaFoldDB" id="A0A0P6YXM2"/>